<evidence type="ECO:0000259" key="8">
    <source>
        <dbReference type="Pfam" id="PF04239"/>
    </source>
</evidence>
<dbReference type="STRING" id="1798183.GA0061080_100187"/>
<evidence type="ECO:0000313" key="11">
    <source>
        <dbReference type="Proteomes" id="UP000199698"/>
    </source>
</evidence>
<feature type="domain" description="YetF-like N-terminal transmembrane" evidence="9">
    <location>
        <begin position="4"/>
        <end position="78"/>
    </location>
</feature>
<sequence>MYLLEMTPKFLLALFILLIYVKLSGKSQIAPMSQLDQVGSMVIGALVGGALLSPTVSPWQASGLVAIWAGLLILIRFIKSKNSRLRDTIDGKPIQLVKKGRLITDNFIKANLPVRDFETLVNVQGIASFGELKEVWYELNGSLTVIKKGDKDIALLIIENGGISHDNLEQLEKDEDWVKREISKQGYEKIEDIFCAEWFDNKLIIYPYDSVAEGKK</sequence>
<comment type="similarity">
    <text evidence="2">Belongs to the UPF0702 family.</text>
</comment>
<comment type="subcellular location">
    <subcellularLocation>
        <location evidence="1">Cell membrane</location>
        <topology evidence="1">Multi-pass membrane protein</topology>
    </subcellularLocation>
</comment>
<gene>
    <name evidence="10" type="ORF">GA0061080_100187</name>
</gene>
<dbReference type="Pfam" id="PF20730">
    <property type="entry name" value="YetF_N"/>
    <property type="match status" value="1"/>
</dbReference>
<dbReference type="GO" id="GO:0005886">
    <property type="term" value="C:plasma membrane"/>
    <property type="evidence" value="ECO:0007669"/>
    <property type="project" value="UniProtKB-SubCell"/>
</dbReference>
<evidence type="ECO:0000256" key="1">
    <source>
        <dbReference type="ARBA" id="ARBA00004651"/>
    </source>
</evidence>
<evidence type="ECO:0000259" key="9">
    <source>
        <dbReference type="Pfam" id="PF20730"/>
    </source>
</evidence>
<dbReference type="EMBL" id="FMBA01000001">
    <property type="protein sequence ID" value="SCB73330.1"/>
    <property type="molecule type" value="Genomic_DNA"/>
</dbReference>
<dbReference type="PANTHER" id="PTHR34582">
    <property type="entry name" value="UPF0702 TRANSMEMBRANE PROTEIN YCAP"/>
    <property type="match status" value="1"/>
</dbReference>
<dbReference type="InterPro" id="IPR007353">
    <property type="entry name" value="DUF421"/>
</dbReference>
<reference evidence="11" key="1">
    <citation type="submission" date="2016-08" db="EMBL/GenBank/DDBJ databases">
        <authorList>
            <person name="Varghese N."/>
            <person name="Submissions Spin"/>
        </authorList>
    </citation>
    <scope>NUCLEOTIDE SEQUENCE [LARGE SCALE GENOMIC DNA]</scope>
    <source>
        <strain evidence="11">R-53144</strain>
    </source>
</reference>
<dbReference type="InterPro" id="IPR023090">
    <property type="entry name" value="UPF0702_alpha/beta_dom_sf"/>
</dbReference>
<dbReference type="Gene3D" id="3.30.240.20">
    <property type="entry name" value="bsu07140 like domains"/>
    <property type="match status" value="2"/>
</dbReference>
<dbReference type="AlphaFoldDB" id="A0A1C3YTE0"/>
<evidence type="ECO:0000256" key="5">
    <source>
        <dbReference type="ARBA" id="ARBA00022989"/>
    </source>
</evidence>
<name>A0A1C3YTE0_9GAMM</name>
<evidence type="ECO:0000256" key="6">
    <source>
        <dbReference type="ARBA" id="ARBA00023136"/>
    </source>
</evidence>
<keyword evidence="4 7" id="KW-0812">Transmembrane</keyword>
<dbReference type="Proteomes" id="UP000199698">
    <property type="component" value="Unassembled WGS sequence"/>
</dbReference>
<evidence type="ECO:0000313" key="10">
    <source>
        <dbReference type="EMBL" id="SCB73330.1"/>
    </source>
</evidence>
<keyword evidence="3" id="KW-1003">Cell membrane</keyword>
<evidence type="ECO:0000256" key="7">
    <source>
        <dbReference type="SAM" id="Phobius"/>
    </source>
</evidence>
<dbReference type="InterPro" id="IPR048454">
    <property type="entry name" value="YetF_N"/>
</dbReference>
<dbReference type="PANTHER" id="PTHR34582:SF6">
    <property type="entry name" value="UPF0702 TRANSMEMBRANE PROTEIN YCAP"/>
    <property type="match status" value="1"/>
</dbReference>
<feature type="domain" description="YetF C-terminal" evidence="8">
    <location>
        <begin position="81"/>
        <end position="198"/>
    </location>
</feature>
<evidence type="ECO:0000256" key="4">
    <source>
        <dbReference type="ARBA" id="ARBA00022692"/>
    </source>
</evidence>
<dbReference type="RefSeq" id="WP_167349148.1">
    <property type="nucleotide sequence ID" value="NZ_FMBA01000001.1"/>
</dbReference>
<dbReference type="Pfam" id="PF04239">
    <property type="entry name" value="DUF421"/>
    <property type="match status" value="1"/>
</dbReference>
<feature type="transmembrane region" description="Helical" evidence="7">
    <location>
        <begin position="35"/>
        <end position="53"/>
    </location>
</feature>
<feature type="transmembrane region" description="Helical" evidence="7">
    <location>
        <begin position="6"/>
        <end position="23"/>
    </location>
</feature>
<evidence type="ECO:0000256" key="2">
    <source>
        <dbReference type="ARBA" id="ARBA00006448"/>
    </source>
</evidence>
<feature type="transmembrane region" description="Helical" evidence="7">
    <location>
        <begin position="59"/>
        <end position="78"/>
    </location>
</feature>
<evidence type="ECO:0000256" key="3">
    <source>
        <dbReference type="ARBA" id="ARBA00022475"/>
    </source>
</evidence>
<accession>A0A1C3YTE0</accession>
<protein>
    <submittedName>
        <fullName evidence="10">Uncharacterized membrane protein YcaP, DUF421 family</fullName>
    </submittedName>
</protein>
<keyword evidence="5 7" id="KW-1133">Transmembrane helix</keyword>
<keyword evidence="6 7" id="KW-0472">Membrane</keyword>
<proteinExistence type="inferred from homology"/>
<organism evidence="10 11">
    <name type="scientific">Gilliamella intestini</name>
    <dbReference type="NCBI Taxonomy" id="1798183"/>
    <lineage>
        <taxon>Bacteria</taxon>
        <taxon>Pseudomonadati</taxon>
        <taxon>Pseudomonadota</taxon>
        <taxon>Gammaproteobacteria</taxon>
        <taxon>Orbales</taxon>
        <taxon>Orbaceae</taxon>
        <taxon>Gilliamella</taxon>
    </lineage>
</organism>
<keyword evidence="11" id="KW-1185">Reference proteome</keyword>